<dbReference type="InterPro" id="IPR028994">
    <property type="entry name" value="Integrin_alpha_N"/>
</dbReference>
<dbReference type="InterPro" id="IPR005201">
    <property type="entry name" value="TIM_ENGase"/>
</dbReference>
<dbReference type="GO" id="GO:0005975">
    <property type="term" value="P:carbohydrate metabolic process"/>
    <property type="evidence" value="ECO:0007669"/>
    <property type="project" value="UniProtKB-ARBA"/>
</dbReference>
<dbReference type="SUPFAM" id="SSF69318">
    <property type="entry name" value="Integrin alpha N-terminal domain"/>
    <property type="match status" value="1"/>
</dbReference>
<dbReference type="EMBL" id="CP066802">
    <property type="protein sequence ID" value="QQM67248.1"/>
    <property type="molecule type" value="Genomic_DNA"/>
</dbReference>
<feature type="domain" description="Cytosolic endo-beta-N-acetylglucosaminidase TIM barrel" evidence="3">
    <location>
        <begin position="115"/>
        <end position="452"/>
    </location>
</feature>
<name>A0A7T7M986_9ACTO</name>
<dbReference type="InterPro" id="IPR032979">
    <property type="entry name" value="ENGase"/>
</dbReference>
<sequence>MKGHPLKKCAGAAAVLALSIAGIASTASAADSFPPTGDQALGSAQPRFAGYRVQDIRDWSPQSDPFAADLRAEVPLQPRVQAPAQTQANPGLDGKAQVMLMQGDYGNAFFNTATANNDFTENTLGFWQYTDYYSPWHGAATAATPDSLYDPRNSDWRNRGFEFGIVNIPNPAYTNAAHRNGVKSIGTIYFDPAFRPGLTFKEMFDKDPTSQGYVIADKLVEMARYYGFDGFFLNQEERADDSEFKPFMAYLSSQGLWTQWYDTNSSFNASKAAWLKDEQHGRIHDSVFVNYDWAWSVDRSLGYAQEHGVDPYQEVFFGVEANQAKFSGQHGSARGIPRLYAPDTKSPRASLALFTPSDYYQRALDDDVKVPGYDRPLMQTPGFQWMIHERERMYFSGVTEDVLDTGVKPQHRRPDVGVDNASGWVGVADFTPARSVIGGSGFHSSFNTGHGMARWTQGTLSSSEQWGNINEQSILPSWQWWITQADGTTAQPALTADYDYGPQEERRSTTGESQAAPFQAVGAYDGGSSLAVHGQLHGQATMRLFRTDLSVTAGTRVELVARHVTGSPRLRLGVVDKASPSQVQAVDLTATGTDPNGWTTYTADLSGRAGGSISTLAVLLEGEGDVQVNLGRLAVTDGGAAPAAPTGFSVEHAYADGQASVTWQAAPFEQVSYYELSAAQADGTVTALGATYASRSYIKKLDLGQGPVTLRLVAVGKDGQRSQPAEAVINPVTGTGNIQVAPAQDAPAPGSQELDLSFTPVAGADGYRATLNLVHTGCAPQALSWTRVLTGSELSTDQAGRVHARLTVPFREGRDYDLSIEPLRGGQPLPGGQVMALRSKLPDTWARPLPATDVTVADSRMRLRSPSPADWHHLAVTTTAGTPVFSATRGEGGLGVQATNERLQVPFDVSSHLSDGAGIFELRLTDYAGNVSEPTVVTVKDGQAVQVTQPADVAEQGCVPGAITDPADPEPTPRPSPSGTPSAPAPGGQPDQPQPPTGSMPAYVARVQETGKGTLLFGDWDGDGRTSWAVRVGSRVVFYTENTADAPVYASISLGRSTDEVYVGDWDGDGYATLALRRGSRVMYQSQLTSTATTVGQVDPKARLVVTKVEGKDVLVAG</sequence>
<feature type="domain" description="Endo-beta-N-acetylglucosaminidase D-like D2" evidence="4">
    <location>
        <begin position="657"/>
        <end position="728"/>
    </location>
</feature>
<evidence type="ECO:0000256" key="1">
    <source>
        <dbReference type="SAM" id="MobiDB-lite"/>
    </source>
</evidence>
<feature type="compositionally biased region" description="Pro residues" evidence="1">
    <location>
        <begin position="969"/>
        <end position="978"/>
    </location>
</feature>
<feature type="signal peptide" evidence="2">
    <location>
        <begin position="1"/>
        <end position="29"/>
    </location>
</feature>
<dbReference type="Pfam" id="PF21910">
    <property type="entry name" value="GH85_C"/>
    <property type="match status" value="1"/>
</dbReference>
<dbReference type="GO" id="GO:0005829">
    <property type="term" value="C:cytosol"/>
    <property type="evidence" value="ECO:0007669"/>
    <property type="project" value="UniProtKB-SubCell"/>
</dbReference>
<evidence type="ECO:0000313" key="6">
    <source>
        <dbReference type="Proteomes" id="UP000595895"/>
    </source>
</evidence>
<dbReference type="Gene3D" id="2.60.40.10">
    <property type="entry name" value="Immunoglobulins"/>
    <property type="match status" value="1"/>
</dbReference>
<dbReference type="PANTHER" id="PTHR13246:SF1">
    <property type="entry name" value="CYTOSOLIC ENDO-BETA-N-ACETYLGLUCOSAMINIDASE"/>
    <property type="match status" value="1"/>
</dbReference>
<dbReference type="PANTHER" id="PTHR13246">
    <property type="entry name" value="ENDO BETA N-ACETYLGLUCOSAMINIDASE"/>
    <property type="match status" value="1"/>
</dbReference>
<accession>A0A7T7M986</accession>
<reference evidence="5 6" key="1">
    <citation type="submission" date="2020-12" db="EMBL/GenBank/DDBJ databases">
        <authorList>
            <person name="Zhou J."/>
        </authorList>
    </citation>
    <scope>NUCLEOTIDE SEQUENCE [LARGE SCALE GENOMIC DNA]</scope>
    <source>
        <strain evidence="5 6">CCUG 61299</strain>
    </source>
</reference>
<evidence type="ECO:0000259" key="4">
    <source>
        <dbReference type="Pfam" id="PF21910"/>
    </source>
</evidence>
<dbReference type="InterPro" id="IPR054110">
    <property type="entry name" value="EndoD-like_D2"/>
</dbReference>
<dbReference type="AlphaFoldDB" id="A0A7T7M986"/>
<dbReference type="Pfam" id="PF03644">
    <property type="entry name" value="Glyco_hydro_85"/>
    <property type="match status" value="1"/>
</dbReference>
<evidence type="ECO:0000313" key="5">
    <source>
        <dbReference type="EMBL" id="QQM67248.1"/>
    </source>
</evidence>
<gene>
    <name evidence="5" type="ORF">JG540_09675</name>
</gene>
<evidence type="ECO:0008006" key="7">
    <source>
        <dbReference type="Google" id="ProtNLM"/>
    </source>
</evidence>
<dbReference type="Proteomes" id="UP000595895">
    <property type="component" value="Chromosome"/>
</dbReference>
<feature type="compositionally biased region" description="Low complexity" evidence="1">
    <location>
        <begin position="979"/>
        <end position="991"/>
    </location>
</feature>
<feature type="chain" id="PRO_5032884080" description="Mannosyl-glycoprotein endo-beta-N-acetylglucosaminidase" evidence="2">
    <location>
        <begin position="30"/>
        <end position="1118"/>
    </location>
</feature>
<protein>
    <recommendedName>
        <fullName evidence="7">Mannosyl-glycoprotein endo-beta-N-acetylglucosaminidase</fullName>
    </recommendedName>
</protein>
<dbReference type="KEGG" id="awe:JG540_09675"/>
<proteinExistence type="predicted"/>
<evidence type="ECO:0000259" key="3">
    <source>
        <dbReference type="Pfam" id="PF03644"/>
    </source>
</evidence>
<organism evidence="5 6">
    <name type="scientific">Actinomyces weissii</name>
    <dbReference type="NCBI Taxonomy" id="675090"/>
    <lineage>
        <taxon>Bacteria</taxon>
        <taxon>Bacillati</taxon>
        <taxon>Actinomycetota</taxon>
        <taxon>Actinomycetes</taxon>
        <taxon>Actinomycetales</taxon>
        <taxon>Actinomycetaceae</taxon>
        <taxon>Actinomyces</taxon>
    </lineage>
</organism>
<dbReference type="Gene3D" id="3.20.20.80">
    <property type="entry name" value="Glycosidases"/>
    <property type="match status" value="1"/>
</dbReference>
<keyword evidence="6" id="KW-1185">Reference proteome</keyword>
<keyword evidence="2" id="KW-0732">Signal</keyword>
<dbReference type="GO" id="GO:0033925">
    <property type="term" value="F:mannosyl-glycoprotein endo-beta-N-acetylglucosaminidase activity"/>
    <property type="evidence" value="ECO:0007669"/>
    <property type="project" value="InterPro"/>
</dbReference>
<dbReference type="Gene3D" id="2.60.120.260">
    <property type="entry name" value="Galactose-binding domain-like"/>
    <property type="match status" value="1"/>
</dbReference>
<evidence type="ECO:0000256" key="2">
    <source>
        <dbReference type="SAM" id="SignalP"/>
    </source>
</evidence>
<dbReference type="InterPro" id="IPR013783">
    <property type="entry name" value="Ig-like_fold"/>
</dbReference>
<dbReference type="RefSeq" id="WP_200275655.1">
    <property type="nucleotide sequence ID" value="NZ_CP066802.1"/>
</dbReference>
<feature type="region of interest" description="Disordered" evidence="1">
    <location>
        <begin position="951"/>
        <end position="1001"/>
    </location>
</feature>